<comment type="catalytic activity">
    <reaction evidence="16">
        <text>(5Z,8Z,11Z,14Z)-eicosatetraenoyl-CoA + H2O = (5Z,8Z,11Z,14Z)-eicosatetraenoate + CoA + H(+)</text>
        <dbReference type="Rhea" id="RHEA:40151"/>
        <dbReference type="ChEBI" id="CHEBI:15377"/>
        <dbReference type="ChEBI" id="CHEBI:15378"/>
        <dbReference type="ChEBI" id="CHEBI:32395"/>
        <dbReference type="ChEBI" id="CHEBI:57287"/>
        <dbReference type="ChEBI" id="CHEBI:57368"/>
    </reaction>
    <physiologicalReaction direction="left-to-right" evidence="16">
        <dbReference type="Rhea" id="RHEA:40152"/>
    </physiologicalReaction>
</comment>
<evidence type="ECO:0000259" key="27">
    <source>
        <dbReference type="Pfam" id="PF03061"/>
    </source>
</evidence>
<evidence type="ECO:0000256" key="12">
    <source>
        <dbReference type="ARBA" id="ARBA00023098"/>
    </source>
</evidence>
<keyword evidence="7" id="KW-0053">Apoptosis</keyword>
<comment type="catalytic activity">
    <reaction evidence="26">
        <text>tetradecanoyl-CoA + H2O = tetradecanoate + CoA + H(+)</text>
        <dbReference type="Rhea" id="RHEA:40119"/>
        <dbReference type="ChEBI" id="CHEBI:15377"/>
        <dbReference type="ChEBI" id="CHEBI:15378"/>
        <dbReference type="ChEBI" id="CHEBI:30807"/>
        <dbReference type="ChEBI" id="CHEBI:57287"/>
        <dbReference type="ChEBI" id="CHEBI:57385"/>
    </reaction>
    <physiologicalReaction direction="left-to-right" evidence="26">
        <dbReference type="Rhea" id="RHEA:40120"/>
    </physiologicalReaction>
</comment>
<evidence type="ECO:0000256" key="16">
    <source>
        <dbReference type="ARBA" id="ARBA00035852"/>
    </source>
</evidence>
<evidence type="ECO:0000256" key="15">
    <source>
        <dbReference type="ARBA" id="ARBA00023273"/>
    </source>
</evidence>
<evidence type="ECO:0000313" key="29">
    <source>
        <dbReference type="Proteomes" id="UP000694406"/>
    </source>
</evidence>
<dbReference type="PANTHER" id="PTHR12418:SF19">
    <property type="entry name" value="ACYL-COENZYME A THIOESTERASE THEM4"/>
    <property type="match status" value="1"/>
</dbReference>
<proteinExistence type="inferred from homology"/>
<dbReference type="AlphaFoldDB" id="A0A8C5SYJ4"/>
<comment type="catalytic activity">
    <reaction evidence="17">
        <text>(9Z)-octadecenoyl-CoA + H2O = (9Z)-octadecenoate + CoA + H(+)</text>
        <dbReference type="Rhea" id="RHEA:40139"/>
        <dbReference type="ChEBI" id="CHEBI:15377"/>
        <dbReference type="ChEBI" id="CHEBI:15378"/>
        <dbReference type="ChEBI" id="CHEBI:30823"/>
        <dbReference type="ChEBI" id="CHEBI:57287"/>
        <dbReference type="ChEBI" id="CHEBI:57387"/>
    </reaction>
    <physiologicalReaction direction="left-to-right" evidence="17">
        <dbReference type="Rhea" id="RHEA:40140"/>
    </physiologicalReaction>
</comment>
<dbReference type="GO" id="GO:0006915">
    <property type="term" value="P:apoptotic process"/>
    <property type="evidence" value="ECO:0007669"/>
    <property type="project" value="UniProtKB-KW"/>
</dbReference>
<accession>A0A8C5SYJ4</accession>
<sequence length="240" mass="26956">MLRNWARLGWGLPYFVTPRNGALLQRFSHKLQGNSAALILRTEKSIDQAVPNPSWSQEMMLQFNRYMEMTKDGSWQKLPSYQSFSDHLPEGPWKEELQNRKYRFFLRSIDGEGKGFEYAMFLKPSEKRVVAIFQIGPYLEGPSGFAHGGAIATILDSTVGASVIYISCRVVTANLNINYKSPVELGSVVLVDTRVDKIEGRKIFASGEVWSVDGQTLHAEATGLFIELQPQKETDSSSSL</sequence>
<evidence type="ECO:0000256" key="3">
    <source>
        <dbReference type="ARBA" id="ARBA00004632"/>
    </source>
</evidence>
<reference evidence="28" key="1">
    <citation type="submission" date="2025-08" db="UniProtKB">
        <authorList>
            <consortium name="Ensembl"/>
        </authorList>
    </citation>
    <scope>IDENTIFICATION</scope>
</reference>
<dbReference type="Pfam" id="PF03061">
    <property type="entry name" value="4HBT"/>
    <property type="match status" value="1"/>
</dbReference>
<dbReference type="GO" id="GO:0005758">
    <property type="term" value="C:mitochondrial intermembrane space"/>
    <property type="evidence" value="ECO:0007669"/>
    <property type="project" value="UniProtKB-SubCell"/>
</dbReference>
<dbReference type="PANTHER" id="PTHR12418">
    <property type="entry name" value="ACYL-COENZYME A THIOESTERASE THEM4"/>
    <property type="match status" value="1"/>
</dbReference>
<reference evidence="28" key="2">
    <citation type="submission" date="2025-09" db="UniProtKB">
        <authorList>
            <consortium name="Ensembl"/>
        </authorList>
    </citation>
    <scope>IDENTIFICATION</scope>
</reference>
<dbReference type="SUPFAM" id="SSF54637">
    <property type="entry name" value="Thioesterase/thiol ester dehydrase-isomerase"/>
    <property type="match status" value="1"/>
</dbReference>
<dbReference type="InterPro" id="IPR029069">
    <property type="entry name" value="HotDog_dom_sf"/>
</dbReference>
<comment type="catalytic activity">
    <reaction evidence="23">
        <text>hexadecanoyl-CoA + H2O = hexadecanoate + CoA + H(+)</text>
        <dbReference type="Rhea" id="RHEA:16645"/>
        <dbReference type="ChEBI" id="CHEBI:7896"/>
        <dbReference type="ChEBI" id="CHEBI:15377"/>
        <dbReference type="ChEBI" id="CHEBI:15378"/>
        <dbReference type="ChEBI" id="CHEBI:57287"/>
        <dbReference type="ChEBI" id="CHEBI:57379"/>
        <dbReference type="EC" id="3.1.2.2"/>
    </reaction>
    <physiologicalReaction direction="left-to-right" evidence="23">
        <dbReference type="Rhea" id="RHEA:16646"/>
    </physiologicalReaction>
</comment>
<keyword evidence="6" id="KW-0963">Cytoplasm</keyword>
<keyword evidence="11" id="KW-0809">Transit peptide</keyword>
<evidence type="ECO:0000256" key="25">
    <source>
        <dbReference type="ARBA" id="ARBA00048074"/>
    </source>
</evidence>
<evidence type="ECO:0000256" key="24">
    <source>
        <dbReference type="ARBA" id="ARBA00047969"/>
    </source>
</evidence>
<keyword evidence="10" id="KW-0276">Fatty acid metabolism</keyword>
<evidence type="ECO:0000256" key="10">
    <source>
        <dbReference type="ARBA" id="ARBA00022832"/>
    </source>
</evidence>
<keyword evidence="15" id="KW-0966">Cell projection</keyword>
<protein>
    <recommendedName>
        <fullName evidence="20">Acyl-coenzyme A thioesterase THEM4</fullName>
        <ecNumber evidence="19">3.1.2.2</ecNumber>
    </recommendedName>
    <alternativeName>
        <fullName evidence="21">Thioesterase superfamily member 4</fullName>
    </alternativeName>
</protein>
<keyword evidence="13" id="KW-0496">Mitochondrion</keyword>
<dbReference type="EC" id="3.1.2.2" evidence="19"/>
<name>A0A8C5SYJ4_LATLA</name>
<keyword evidence="5" id="KW-1003">Cell membrane</keyword>
<comment type="catalytic activity">
    <reaction evidence="24">
        <text>decanoyl-CoA + H2O = decanoate + CoA + H(+)</text>
        <dbReference type="Rhea" id="RHEA:40059"/>
        <dbReference type="ChEBI" id="CHEBI:15377"/>
        <dbReference type="ChEBI" id="CHEBI:15378"/>
        <dbReference type="ChEBI" id="CHEBI:27689"/>
        <dbReference type="ChEBI" id="CHEBI:57287"/>
        <dbReference type="ChEBI" id="CHEBI:61430"/>
    </reaction>
    <physiologicalReaction direction="left-to-right" evidence="24">
        <dbReference type="Rhea" id="RHEA:40060"/>
    </physiologicalReaction>
</comment>
<dbReference type="InterPro" id="IPR006683">
    <property type="entry name" value="Thioestr_dom"/>
</dbReference>
<dbReference type="GO" id="GO:0032587">
    <property type="term" value="C:ruffle membrane"/>
    <property type="evidence" value="ECO:0007669"/>
    <property type="project" value="UniProtKB-SubCell"/>
</dbReference>
<evidence type="ECO:0000256" key="13">
    <source>
        <dbReference type="ARBA" id="ARBA00023128"/>
    </source>
</evidence>
<evidence type="ECO:0000256" key="5">
    <source>
        <dbReference type="ARBA" id="ARBA00022475"/>
    </source>
</evidence>
<dbReference type="Proteomes" id="UP000694406">
    <property type="component" value="Unplaced"/>
</dbReference>
<keyword evidence="29" id="KW-1185">Reference proteome</keyword>
<evidence type="ECO:0000256" key="7">
    <source>
        <dbReference type="ARBA" id="ARBA00022703"/>
    </source>
</evidence>
<dbReference type="GeneTree" id="ENSGT00940000160047"/>
<comment type="catalytic activity">
    <reaction evidence="25">
        <text>dodecanoyl-CoA + H2O = dodecanoate + CoA + H(+)</text>
        <dbReference type="Rhea" id="RHEA:30135"/>
        <dbReference type="ChEBI" id="CHEBI:15377"/>
        <dbReference type="ChEBI" id="CHEBI:15378"/>
        <dbReference type="ChEBI" id="CHEBI:18262"/>
        <dbReference type="ChEBI" id="CHEBI:57287"/>
        <dbReference type="ChEBI" id="CHEBI:57375"/>
    </reaction>
    <physiologicalReaction direction="left-to-right" evidence="25">
        <dbReference type="Rhea" id="RHEA:30136"/>
    </physiologicalReaction>
</comment>
<evidence type="ECO:0000256" key="19">
    <source>
        <dbReference type="ARBA" id="ARBA00038848"/>
    </source>
</evidence>
<dbReference type="GO" id="GO:0006631">
    <property type="term" value="P:fatty acid metabolic process"/>
    <property type="evidence" value="ECO:0007669"/>
    <property type="project" value="UniProtKB-KW"/>
</dbReference>
<evidence type="ECO:0000256" key="17">
    <source>
        <dbReference type="ARBA" id="ARBA00037002"/>
    </source>
</evidence>
<evidence type="ECO:0000256" key="11">
    <source>
        <dbReference type="ARBA" id="ARBA00022946"/>
    </source>
</evidence>
<evidence type="ECO:0000256" key="4">
    <source>
        <dbReference type="ARBA" id="ARBA00004637"/>
    </source>
</evidence>
<dbReference type="Ensembl" id="ENSLLTT00000025094.1">
    <property type="protein sequence ID" value="ENSLLTP00000024218.1"/>
    <property type="gene ID" value="ENSLLTG00000017824.1"/>
</dbReference>
<dbReference type="CDD" id="cd03443">
    <property type="entry name" value="PaaI_thioesterase"/>
    <property type="match status" value="1"/>
</dbReference>
<keyword evidence="12" id="KW-0443">Lipid metabolism</keyword>
<keyword evidence="8" id="KW-0999">Mitochondrion inner membrane</keyword>
<evidence type="ECO:0000256" key="22">
    <source>
        <dbReference type="ARBA" id="ARBA00047588"/>
    </source>
</evidence>
<evidence type="ECO:0000256" key="9">
    <source>
        <dbReference type="ARBA" id="ARBA00022801"/>
    </source>
</evidence>
<evidence type="ECO:0000256" key="23">
    <source>
        <dbReference type="ARBA" id="ARBA00047734"/>
    </source>
</evidence>
<evidence type="ECO:0000313" key="28">
    <source>
        <dbReference type="Ensembl" id="ENSLLTP00000024218.1"/>
    </source>
</evidence>
<evidence type="ECO:0000256" key="26">
    <source>
        <dbReference type="ARBA" id="ARBA00048180"/>
    </source>
</evidence>
<evidence type="ECO:0000256" key="14">
    <source>
        <dbReference type="ARBA" id="ARBA00023136"/>
    </source>
</evidence>
<keyword evidence="9" id="KW-0378">Hydrolase</keyword>
<comment type="catalytic activity">
    <reaction evidence="22">
        <text>octanoyl-CoA + H2O = octanoate + CoA + H(+)</text>
        <dbReference type="Rhea" id="RHEA:30143"/>
        <dbReference type="ChEBI" id="CHEBI:15377"/>
        <dbReference type="ChEBI" id="CHEBI:15378"/>
        <dbReference type="ChEBI" id="CHEBI:25646"/>
        <dbReference type="ChEBI" id="CHEBI:57287"/>
        <dbReference type="ChEBI" id="CHEBI:57386"/>
    </reaction>
    <physiologicalReaction direction="left-to-right" evidence="22">
        <dbReference type="Rhea" id="RHEA:30144"/>
    </physiologicalReaction>
</comment>
<evidence type="ECO:0000256" key="2">
    <source>
        <dbReference type="ARBA" id="ARBA00004569"/>
    </source>
</evidence>
<organism evidence="28 29">
    <name type="scientific">Laticauda laticaudata</name>
    <name type="common">Blue-ringed sea krait</name>
    <name type="synonym">Blue-lipped sea krait</name>
    <dbReference type="NCBI Taxonomy" id="8630"/>
    <lineage>
        <taxon>Eukaryota</taxon>
        <taxon>Metazoa</taxon>
        <taxon>Chordata</taxon>
        <taxon>Craniata</taxon>
        <taxon>Vertebrata</taxon>
        <taxon>Euteleostomi</taxon>
        <taxon>Lepidosauria</taxon>
        <taxon>Squamata</taxon>
        <taxon>Bifurcata</taxon>
        <taxon>Unidentata</taxon>
        <taxon>Episquamata</taxon>
        <taxon>Toxicofera</taxon>
        <taxon>Serpentes</taxon>
        <taxon>Colubroidea</taxon>
        <taxon>Elapidae</taxon>
        <taxon>Laticaudinae</taxon>
        <taxon>Laticauda</taxon>
    </lineage>
</organism>
<feature type="domain" description="Thioesterase" evidence="27">
    <location>
        <begin position="144"/>
        <end position="216"/>
    </location>
</feature>
<evidence type="ECO:0000256" key="8">
    <source>
        <dbReference type="ARBA" id="ARBA00022792"/>
    </source>
</evidence>
<dbReference type="InterPro" id="IPR052365">
    <property type="entry name" value="THEM4/THEM5_acyl-CoA_thioest"/>
</dbReference>
<dbReference type="GO" id="GO:0005743">
    <property type="term" value="C:mitochondrial inner membrane"/>
    <property type="evidence" value="ECO:0007669"/>
    <property type="project" value="UniProtKB-SubCell"/>
</dbReference>
<comment type="similarity">
    <text evidence="18">Belongs to the THEM4/THEM5 thioesterase family.</text>
</comment>
<evidence type="ECO:0000256" key="1">
    <source>
        <dbReference type="ARBA" id="ARBA00004496"/>
    </source>
</evidence>
<evidence type="ECO:0000256" key="21">
    <source>
        <dbReference type="ARBA" id="ARBA00043210"/>
    </source>
</evidence>
<comment type="subcellular location">
    <subcellularLocation>
        <location evidence="3">Cell projection</location>
        <location evidence="3">Ruffle membrane</location>
    </subcellularLocation>
    <subcellularLocation>
        <location evidence="1">Cytoplasm</location>
    </subcellularLocation>
    <subcellularLocation>
        <location evidence="4">Mitochondrion inner membrane</location>
        <topology evidence="4">Peripheral membrane protein</topology>
    </subcellularLocation>
    <subcellularLocation>
        <location evidence="2">Mitochondrion intermembrane space</location>
    </subcellularLocation>
</comment>
<evidence type="ECO:0000256" key="20">
    <source>
        <dbReference type="ARBA" id="ARBA00040123"/>
    </source>
</evidence>
<keyword evidence="14" id="KW-0472">Membrane</keyword>
<evidence type="ECO:0000256" key="18">
    <source>
        <dbReference type="ARBA" id="ARBA00038456"/>
    </source>
</evidence>
<evidence type="ECO:0000256" key="6">
    <source>
        <dbReference type="ARBA" id="ARBA00022490"/>
    </source>
</evidence>
<dbReference type="Gene3D" id="3.10.129.10">
    <property type="entry name" value="Hotdog Thioesterase"/>
    <property type="match status" value="1"/>
</dbReference>
<dbReference type="GO" id="GO:0016787">
    <property type="term" value="F:hydrolase activity"/>
    <property type="evidence" value="ECO:0007669"/>
    <property type="project" value="UniProtKB-KW"/>
</dbReference>